<evidence type="ECO:0000313" key="2">
    <source>
        <dbReference type="Proteomes" id="UP000683497"/>
    </source>
</evidence>
<reference evidence="1 2" key="1">
    <citation type="submission" date="2021-06" db="EMBL/GenBank/DDBJ databases">
        <title>Leclercia pneumoniae sp. nov.</title>
        <authorList>
            <person name="Hoenemann M."/>
            <person name="Viehweger A."/>
            <person name="Dietze N."/>
        </authorList>
    </citation>
    <scope>NUCLEOTIDE SEQUENCE [LARGE SCALE GENOMIC DNA]</scope>
    <source>
        <strain evidence="2">49125</strain>
    </source>
</reference>
<sequence>MTLRCLLNPWRFKGINTGSIKSNERFALMAFKIRDIDNVEHTFFFQLNQLIDLLLILRFRIAKVSQRLAERGESYKEKLIAERDSLMANVPNIDVMEVNNPDISKVIMSMAPKQKDEKFELVAMLQNEQIECIEIDDTQIEFIVFAIQQSLNTTNDKQTIQLVTSLLDFVMLYFVDLSDMTNLNFRKVEHEKWKLDLFTHYIAVLFCFEHEECKKILAGTILKTEAEPNTEQLQSILHRVAVMSPGVKALQEQHPICQTFAKIIPSEPNQLLTMEECMQPLHDFCVEVKAAMLNA</sequence>
<keyword evidence="2" id="KW-1185">Reference proteome</keyword>
<dbReference type="InterPro" id="IPR031810">
    <property type="entry name" value="YjeJ-like"/>
</dbReference>
<dbReference type="Proteomes" id="UP000683497">
    <property type="component" value="Chromosome"/>
</dbReference>
<accession>A0ABX8JSE7</accession>
<name>A0ABX8JSE7_9ENTR</name>
<protein>
    <submittedName>
        <fullName evidence="1">YjeJ family protein</fullName>
    </submittedName>
</protein>
<dbReference type="Pfam" id="PF15922">
    <property type="entry name" value="YjeJ"/>
    <property type="match status" value="1"/>
</dbReference>
<proteinExistence type="predicted"/>
<gene>
    <name evidence="1" type="ORF">KQ929_18780</name>
</gene>
<organism evidence="1 2">
    <name type="scientific">Leclercia pneumoniae</name>
    <dbReference type="NCBI Taxonomy" id="2815358"/>
    <lineage>
        <taxon>Bacteria</taxon>
        <taxon>Pseudomonadati</taxon>
        <taxon>Pseudomonadota</taxon>
        <taxon>Gammaproteobacteria</taxon>
        <taxon>Enterobacterales</taxon>
        <taxon>Enterobacteriaceae</taxon>
        <taxon>Leclercia</taxon>
    </lineage>
</organism>
<dbReference type="EMBL" id="CP076838">
    <property type="protein sequence ID" value="QWW79247.1"/>
    <property type="molecule type" value="Genomic_DNA"/>
</dbReference>
<dbReference type="RefSeq" id="WP_207292848.1">
    <property type="nucleotide sequence ID" value="NZ_CP076838.1"/>
</dbReference>
<evidence type="ECO:0000313" key="1">
    <source>
        <dbReference type="EMBL" id="QWW79247.1"/>
    </source>
</evidence>